<proteinExistence type="predicted"/>
<evidence type="ECO:0000313" key="1">
    <source>
        <dbReference type="EMBL" id="KAK3107898.1"/>
    </source>
</evidence>
<comment type="caution">
    <text evidence="1">The sequence shown here is derived from an EMBL/GenBank/DDBJ whole genome shotgun (WGS) entry which is preliminary data.</text>
</comment>
<reference evidence="1" key="1">
    <citation type="submission" date="2019-08" db="EMBL/GenBank/DDBJ databases">
        <title>The improved chromosome-level genome for the pearl oyster Pinctada fucata martensii using PacBio sequencing and Hi-C.</title>
        <authorList>
            <person name="Zheng Z."/>
        </authorList>
    </citation>
    <scope>NUCLEOTIDE SEQUENCE</scope>
    <source>
        <strain evidence="1">ZZ-2019</strain>
        <tissue evidence="1">Adductor muscle</tissue>
    </source>
</reference>
<organism evidence="1 2">
    <name type="scientific">Pinctada imbricata</name>
    <name type="common">Atlantic pearl-oyster</name>
    <name type="synonym">Pinctada martensii</name>
    <dbReference type="NCBI Taxonomy" id="66713"/>
    <lineage>
        <taxon>Eukaryota</taxon>
        <taxon>Metazoa</taxon>
        <taxon>Spiralia</taxon>
        <taxon>Lophotrochozoa</taxon>
        <taxon>Mollusca</taxon>
        <taxon>Bivalvia</taxon>
        <taxon>Autobranchia</taxon>
        <taxon>Pteriomorphia</taxon>
        <taxon>Pterioida</taxon>
        <taxon>Pterioidea</taxon>
        <taxon>Pteriidae</taxon>
        <taxon>Pinctada</taxon>
    </lineage>
</organism>
<dbReference type="EMBL" id="VSWD01000002">
    <property type="protein sequence ID" value="KAK3107898.1"/>
    <property type="molecule type" value="Genomic_DNA"/>
</dbReference>
<name>A0AA89CDL1_PINIB</name>
<accession>A0AA89CDL1</accession>
<dbReference type="Proteomes" id="UP001186944">
    <property type="component" value="Unassembled WGS sequence"/>
</dbReference>
<keyword evidence="2" id="KW-1185">Reference proteome</keyword>
<evidence type="ECO:0000313" key="2">
    <source>
        <dbReference type="Proteomes" id="UP001186944"/>
    </source>
</evidence>
<gene>
    <name evidence="1" type="ORF">FSP39_024678</name>
</gene>
<protein>
    <submittedName>
        <fullName evidence="1">Uncharacterized protein</fullName>
    </submittedName>
</protein>
<sequence>MAGTKRKFEEDALTKTGYVSSLSPIKISNNNNKYFDGVLQTDSDVYQRMACFDVSLYAEMSRANQQRSPIKVVNCKEVYNRLHAKKTDVLLNYKLDFPLLINKQGRS</sequence>
<dbReference type="AlphaFoldDB" id="A0AA89CDL1"/>